<keyword evidence="7 11" id="KW-0472">Membrane</keyword>
<feature type="transmembrane region" description="Helical" evidence="11">
    <location>
        <begin position="63"/>
        <end position="84"/>
    </location>
</feature>
<evidence type="ECO:0000313" key="13">
    <source>
        <dbReference type="Proteomes" id="UP000253664"/>
    </source>
</evidence>
<keyword evidence="13" id="KW-1185">Reference proteome</keyword>
<feature type="transmembrane region" description="Helical" evidence="11">
    <location>
        <begin position="187"/>
        <end position="212"/>
    </location>
</feature>
<feature type="compositionally biased region" description="Low complexity" evidence="10">
    <location>
        <begin position="365"/>
        <end position="378"/>
    </location>
</feature>
<dbReference type="GO" id="GO:0005886">
    <property type="term" value="C:plasma membrane"/>
    <property type="evidence" value="ECO:0007669"/>
    <property type="project" value="TreeGrafter"/>
</dbReference>
<evidence type="ECO:0000256" key="3">
    <source>
        <dbReference type="ARBA" id="ARBA00022507"/>
    </source>
</evidence>
<evidence type="ECO:0000256" key="1">
    <source>
        <dbReference type="ARBA" id="ARBA00004141"/>
    </source>
</evidence>
<keyword evidence="5 11" id="KW-1133">Transmembrane helix</keyword>
<evidence type="ECO:0000256" key="7">
    <source>
        <dbReference type="ARBA" id="ARBA00023136"/>
    </source>
</evidence>
<protein>
    <recommendedName>
        <fullName evidence="14">Pheromone a factor receptor</fullName>
    </recommendedName>
</protein>
<evidence type="ECO:0000256" key="10">
    <source>
        <dbReference type="SAM" id="MobiDB-lite"/>
    </source>
</evidence>
<dbReference type="EMBL" id="LKCN02000010">
    <property type="protein sequence ID" value="RCI11568.1"/>
    <property type="molecule type" value="Genomic_DNA"/>
</dbReference>
<gene>
    <name evidence="12" type="ORF">L249_7253</name>
</gene>
<feature type="transmembrane region" description="Helical" evidence="11">
    <location>
        <begin position="243"/>
        <end position="267"/>
    </location>
</feature>
<keyword evidence="4 11" id="KW-0812">Transmembrane</keyword>
<comment type="subcellular location">
    <subcellularLocation>
        <location evidence="1">Membrane</location>
        <topology evidence="1">Multi-pass membrane protein</topology>
    </subcellularLocation>
</comment>
<evidence type="ECO:0000256" key="2">
    <source>
        <dbReference type="ARBA" id="ARBA00011085"/>
    </source>
</evidence>
<dbReference type="CDD" id="cd14966">
    <property type="entry name" value="7tmD_STE3"/>
    <property type="match status" value="1"/>
</dbReference>
<name>A0A367LAW3_9HYPO</name>
<dbReference type="GO" id="GO:0004932">
    <property type="term" value="F:mating-type factor pheromone receptor activity"/>
    <property type="evidence" value="ECO:0007669"/>
    <property type="project" value="InterPro"/>
</dbReference>
<evidence type="ECO:0000313" key="12">
    <source>
        <dbReference type="EMBL" id="RCI11568.1"/>
    </source>
</evidence>
<dbReference type="OrthoDB" id="2874149at2759"/>
<dbReference type="PANTHER" id="PTHR28097">
    <property type="entry name" value="PHEROMONE A FACTOR RECEPTOR"/>
    <property type="match status" value="1"/>
</dbReference>
<evidence type="ECO:0000256" key="9">
    <source>
        <dbReference type="ARBA" id="ARBA00023224"/>
    </source>
</evidence>
<accession>A0A367LAW3</accession>
<keyword evidence="9" id="KW-0807">Transducer</keyword>
<dbReference type="Proteomes" id="UP000253664">
    <property type="component" value="Unassembled WGS sequence"/>
</dbReference>
<dbReference type="PRINTS" id="PR00899">
    <property type="entry name" value="GPCRSTE3"/>
</dbReference>
<feature type="transmembrane region" description="Helical" evidence="11">
    <location>
        <begin position="146"/>
        <end position="167"/>
    </location>
</feature>
<evidence type="ECO:0000256" key="4">
    <source>
        <dbReference type="ARBA" id="ARBA00022692"/>
    </source>
</evidence>
<evidence type="ECO:0000256" key="11">
    <source>
        <dbReference type="SAM" id="Phobius"/>
    </source>
</evidence>
<dbReference type="InterPro" id="IPR001499">
    <property type="entry name" value="GPCR_STE3"/>
</dbReference>
<comment type="similarity">
    <text evidence="2">Belongs to the G-protein coupled receptor 4 family.</text>
</comment>
<evidence type="ECO:0000256" key="6">
    <source>
        <dbReference type="ARBA" id="ARBA00023040"/>
    </source>
</evidence>
<dbReference type="GO" id="GO:0000750">
    <property type="term" value="P:pheromone-dependent signal transduction involved in conjugation with cellular fusion"/>
    <property type="evidence" value="ECO:0007669"/>
    <property type="project" value="TreeGrafter"/>
</dbReference>
<keyword evidence="8" id="KW-0675">Receptor</keyword>
<sequence>MDSGSTPPILFLDGNQTAVVGWPPYTQASLTHNLVLRVTLSLVANAVCLVPLRVLYRNGEFAAAAFIVTVELLNLEAVINSLGWRNDDFMSWWSGHGLCDIVVHVHNAITAGFISCMLAIMRNLAQQVSLKRAAPLESSERRRRNLIQALIIFPLPLLQLALTVPIAARRYTVGTLVGCVWAPHPSWPLLTFFVFPPVILSVLTVGYAALAYHRFRQIAKMTEAALSNSLRASRRSNRTRRRLYLMVMSILLPYLPLVVAVAVANVLEKPPNEPFNFDAVHNHAQPPWSVVLFFPSSEISWINLNNCYISVIVAVPIFLSFGTTKEAVNEYRVALLCVGLGYIIPSLRREYDPDRIPLSDTSMGSSQPATTITSSSTSPFAKIGSSLSSCRLTLFGSVSTSRDPPNPERNSDPFTTASWTQEEEVGIDPLPALQDIHARDPARLRNPFFFRTRLNNFSLSPRPAADTPDFALYTVPAADHKAQWEHTGVNRSVDNMEKPT</sequence>
<proteinExistence type="inferred from homology"/>
<comment type="caution">
    <text evidence="12">The sequence shown here is derived from an EMBL/GenBank/DDBJ whole genome shotgun (WGS) entry which is preliminary data.</text>
</comment>
<dbReference type="PANTHER" id="PTHR28097:SF1">
    <property type="entry name" value="PHEROMONE A FACTOR RECEPTOR"/>
    <property type="match status" value="1"/>
</dbReference>
<organism evidence="12 13">
    <name type="scientific">Ophiocordyceps polyrhachis-furcata BCC 54312</name>
    <dbReference type="NCBI Taxonomy" id="1330021"/>
    <lineage>
        <taxon>Eukaryota</taxon>
        <taxon>Fungi</taxon>
        <taxon>Dikarya</taxon>
        <taxon>Ascomycota</taxon>
        <taxon>Pezizomycotina</taxon>
        <taxon>Sordariomycetes</taxon>
        <taxon>Hypocreomycetidae</taxon>
        <taxon>Hypocreales</taxon>
        <taxon>Ophiocordycipitaceae</taxon>
        <taxon>Ophiocordyceps</taxon>
    </lineage>
</organism>
<feature type="transmembrane region" description="Helical" evidence="11">
    <location>
        <begin position="34"/>
        <end position="56"/>
    </location>
</feature>
<keyword evidence="3" id="KW-0589">Pheromone response</keyword>
<feature type="region of interest" description="Disordered" evidence="10">
    <location>
        <begin position="398"/>
        <end position="417"/>
    </location>
</feature>
<feature type="transmembrane region" description="Helical" evidence="11">
    <location>
        <begin position="299"/>
        <end position="319"/>
    </location>
</feature>
<dbReference type="Pfam" id="PF02076">
    <property type="entry name" value="STE3"/>
    <property type="match status" value="1"/>
</dbReference>
<keyword evidence="6" id="KW-0297">G-protein coupled receptor</keyword>
<dbReference type="AlphaFoldDB" id="A0A367LAW3"/>
<evidence type="ECO:0008006" key="14">
    <source>
        <dbReference type="Google" id="ProtNLM"/>
    </source>
</evidence>
<evidence type="ECO:0000256" key="5">
    <source>
        <dbReference type="ARBA" id="ARBA00022989"/>
    </source>
</evidence>
<feature type="transmembrane region" description="Helical" evidence="11">
    <location>
        <begin position="104"/>
        <end position="125"/>
    </location>
</feature>
<evidence type="ECO:0000256" key="8">
    <source>
        <dbReference type="ARBA" id="ARBA00023170"/>
    </source>
</evidence>
<reference evidence="12 13" key="1">
    <citation type="journal article" date="2015" name="BMC Genomics">
        <title>Insights from the genome of Ophiocordyceps polyrhachis-furcata to pathogenicity and host specificity in insect fungi.</title>
        <authorList>
            <person name="Wichadakul D."/>
            <person name="Kobmoo N."/>
            <person name="Ingsriswang S."/>
            <person name="Tangphatsornruang S."/>
            <person name="Chantasingh D."/>
            <person name="Luangsa-ard J.J."/>
            <person name="Eurwilaichitr L."/>
        </authorList>
    </citation>
    <scope>NUCLEOTIDE SEQUENCE [LARGE SCALE GENOMIC DNA]</scope>
    <source>
        <strain evidence="12 13">BCC 54312</strain>
    </source>
</reference>
<feature type="region of interest" description="Disordered" evidence="10">
    <location>
        <begin position="355"/>
        <end position="380"/>
    </location>
</feature>